<proteinExistence type="predicted"/>
<dbReference type="AlphaFoldDB" id="A0A2V3TRK8"/>
<dbReference type="EMBL" id="QJJK01000034">
    <property type="protein sequence ID" value="PXW49994.1"/>
    <property type="molecule type" value="Genomic_DNA"/>
</dbReference>
<evidence type="ECO:0000313" key="1">
    <source>
        <dbReference type="EMBL" id="PXW49994.1"/>
    </source>
</evidence>
<comment type="caution">
    <text evidence="1">The sequence shown here is derived from an EMBL/GenBank/DDBJ whole genome shotgun (WGS) entry which is preliminary data.</text>
</comment>
<evidence type="ECO:0000313" key="2">
    <source>
        <dbReference type="Proteomes" id="UP000248021"/>
    </source>
</evidence>
<protein>
    <submittedName>
        <fullName evidence="1">Uncharacterized protein</fullName>
    </submittedName>
</protein>
<accession>A0A2V3TRK8</accession>
<dbReference type="Proteomes" id="UP000248021">
    <property type="component" value="Unassembled WGS sequence"/>
</dbReference>
<reference evidence="1 2" key="1">
    <citation type="submission" date="2018-05" db="EMBL/GenBank/DDBJ databases">
        <title>Genomic Encyclopedia of Type Strains, Phase IV (KMG-IV): sequencing the most valuable type-strain genomes for metagenomic binning, comparative biology and taxonomic classification.</title>
        <authorList>
            <person name="Goeker M."/>
        </authorList>
    </citation>
    <scope>NUCLEOTIDE SEQUENCE [LARGE SCALE GENOMIC DNA]</scope>
    <source>
        <strain evidence="1 2">DSM 6462</strain>
    </source>
</reference>
<sequence length="89" mass="10243">METELDRKIRAYVNGEAGADIFDARDRRHIRALLKEHHRKQKWLRDKLPCPRCHGEGWETVANPDDARSSRTDAAIDCRHACIVMGCAM</sequence>
<keyword evidence="2" id="KW-1185">Reference proteome</keyword>
<organism evidence="1 2">
    <name type="scientific">Chelatococcus asaccharovorans</name>
    <dbReference type="NCBI Taxonomy" id="28210"/>
    <lineage>
        <taxon>Bacteria</taxon>
        <taxon>Pseudomonadati</taxon>
        <taxon>Pseudomonadota</taxon>
        <taxon>Alphaproteobacteria</taxon>
        <taxon>Hyphomicrobiales</taxon>
        <taxon>Chelatococcaceae</taxon>
        <taxon>Chelatococcus</taxon>
    </lineage>
</organism>
<gene>
    <name evidence="1" type="ORF">C7450_1341</name>
</gene>
<name>A0A2V3TRK8_9HYPH</name>